<comment type="similarity">
    <text evidence="2 12">Belongs to the cytochrome c family. PsbV subfamily.</text>
</comment>
<dbReference type="Gene3D" id="1.10.760.10">
    <property type="entry name" value="Cytochrome c-like domain"/>
    <property type="match status" value="1"/>
</dbReference>
<evidence type="ECO:0000256" key="11">
    <source>
        <dbReference type="ARBA" id="ARBA00023276"/>
    </source>
</evidence>
<feature type="signal peptide" evidence="12">
    <location>
        <begin position="1"/>
        <end position="26"/>
    </location>
</feature>
<evidence type="ECO:0000259" key="13">
    <source>
        <dbReference type="PROSITE" id="PS51007"/>
    </source>
</evidence>
<organism evidence="14 15">
    <name type="scientific">Phormidium yuhuli AB48</name>
    <dbReference type="NCBI Taxonomy" id="2940671"/>
    <lineage>
        <taxon>Bacteria</taxon>
        <taxon>Bacillati</taxon>
        <taxon>Cyanobacteriota</taxon>
        <taxon>Cyanophyceae</taxon>
        <taxon>Oscillatoriophycideae</taxon>
        <taxon>Oscillatoriales</taxon>
        <taxon>Oscillatoriaceae</taxon>
        <taxon>Phormidium</taxon>
        <taxon>Phormidium yuhuli</taxon>
    </lineage>
</organism>
<dbReference type="InterPro" id="IPR017851">
    <property type="entry name" value="PsbV_cyt_c550"/>
</dbReference>
<dbReference type="InterPro" id="IPR036909">
    <property type="entry name" value="Cyt_c-like_dom_sf"/>
</dbReference>
<keyword evidence="8 12" id="KW-0408">Iron</keyword>
<keyword evidence="9 12" id="KW-0793">Thylakoid</keyword>
<dbReference type="SUPFAM" id="SSF46626">
    <property type="entry name" value="Cytochrome c"/>
    <property type="match status" value="1"/>
</dbReference>
<feature type="domain" description="Cytochrome c" evidence="13">
    <location>
        <begin position="50"/>
        <end position="149"/>
    </location>
</feature>
<feature type="chain" id="PRO_5044908209" description="Photosystem II extrinsic protein V" evidence="12">
    <location>
        <begin position="27"/>
        <end position="163"/>
    </location>
</feature>
<comment type="cofactor">
    <cofactor evidence="12">
        <name>heme c</name>
        <dbReference type="ChEBI" id="CHEBI:61717"/>
    </cofactor>
    <text evidence="12">Binds 1 heme c group covalently per subunit.</text>
</comment>
<dbReference type="RefSeq" id="WP_252664560.1">
    <property type="nucleotide sequence ID" value="NZ_CP098611.1"/>
</dbReference>
<feature type="binding site" description="axial binding residue" evidence="12">
    <location>
        <position position="67"/>
    </location>
    <ligand>
        <name>heme c</name>
        <dbReference type="ChEBI" id="CHEBI:61717"/>
    </ligand>
    <ligandPart>
        <name>Fe</name>
        <dbReference type="ChEBI" id="CHEBI:18248"/>
    </ligandPart>
</feature>
<dbReference type="PIRSF" id="PIRSF005890">
    <property type="entry name" value="Phot_II_cyt_c550"/>
    <property type="match status" value="1"/>
</dbReference>
<dbReference type="PROSITE" id="PS51007">
    <property type="entry name" value="CYTC"/>
    <property type="match status" value="1"/>
</dbReference>
<evidence type="ECO:0000256" key="6">
    <source>
        <dbReference type="ARBA" id="ARBA00022723"/>
    </source>
</evidence>
<evidence type="ECO:0000256" key="7">
    <source>
        <dbReference type="ARBA" id="ARBA00022982"/>
    </source>
</evidence>
<evidence type="ECO:0000256" key="8">
    <source>
        <dbReference type="ARBA" id="ARBA00023004"/>
    </source>
</evidence>
<feature type="binding site" description="covalent" evidence="12">
    <location>
        <position position="66"/>
    </location>
    <ligand>
        <name>heme c</name>
        <dbReference type="ChEBI" id="CHEBI:61717"/>
    </ligand>
</feature>
<dbReference type="NCBIfam" id="TIGR03045">
    <property type="entry name" value="PS_II_C550"/>
    <property type="match status" value="1"/>
</dbReference>
<proteinExistence type="inferred from homology"/>
<keyword evidence="4 12" id="KW-0602">Photosynthesis</keyword>
<evidence type="ECO:0000256" key="1">
    <source>
        <dbReference type="ARBA" id="ARBA00004170"/>
    </source>
</evidence>
<protein>
    <recommendedName>
        <fullName evidence="12">Photosystem II extrinsic protein V</fullName>
        <shortName evidence="12">PsbV</shortName>
    </recommendedName>
    <alternativeName>
        <fullName evidence="12">Cytochrome c-550</fullName>
    </alternativeName>
    <alternativeName>
        <fullName evidence="12">Cytochrome c550</fullName>
    </alternativeName>
    <alternativeName>
        <fullName evidence="12">Low-potential cytochrome c</fullName>
    </alternativeName>
</protein>
<evidence type="ECO:0000313" key="15">
    <source>
        <dbReference type="Proteomes" id="UP001056708"/>
    </source>
</evidence>
<keyword evidence="10 12" id="KW-0472">Membrane</keyword>
<feature type="binding site" description="axial binding residue" evidence="12">
    <location>
        <position position="118"/>
    </location>
    <ligand>
        <name>heme c</name>
        <dbReference type="ChEBI" id="CHEBI:61717"/>
    </ligand>
    <ligandPart>
        <name>Fe</name>
        <dbReference type="ChEBI" id="CHEBI:18248"/>
    </ligandPart>
</feature>
<evidence type="ECO:0000256" key="3">
    <source>
        <dbReference type="ARBA" id="ARBA00022448"/>
    </source>
</evidence>
<evidence type="ECO:0000256" key="4">
    <source>
        <dbReference type="ARBA" id="ARBA00022531"/>
    </source>
</evidence>
<keyword evidence="11 12" id="KW-0604">Photosystem II</keyword>
<dbReference type="InterPro" id="IPR029490">
    <property type="entry name" value="Cytochrom_C550"/>
</dbReference>
<keyword evidence="6 12" id="KW-0479">Metal-binding</keyword>
<evidence type="ECO:0000313" key="14">
    <source>
        <dbReference type="EMBL" id="USR92403.1"/>
    </source>
</evidence>
<dbReference type="EMBL" id="CP098611">
    <property type="protein sequence ID" value="USR92403.1"/>
    <property type="molecule type" value="Genomic_DNA"/>
</dbReference>
<name>A0ABY5AWC8_9CYAN</name>
<dbReference type="InterPro" id="IPR009056">
    <property type="entry name" value="Cyt_c-like_dom"/>
</dbReference>
<keyword evidence="12" id="KW-0732">Signal</keyword>
<gene>
    <name evidence="12 14" type="primary">psbV</name>
    <name evidence="14" type="ORF">NEA10_06700</name>
</gene>
<keyword evidence="15" id="KW-1185">Reference proteome</keyword>
<dbReference type="InterPro" id="IPR016003">
    <property type="entry name" value="PsbV_cyt_c550-like"/>
</dbReference>
<feature type="binding site" description="covalent" evidence="12">
    <location>
        <position position="63"/>
    </location>
    <ligand>
        <name>heme c</name>
        <dbReference type="ChEBI" id="CHEBI:61717"/>
    </ligand>
</feature>
<keyword evidence="5 12" id="KW-0349">Heme</keyword>
<comment type="function">
    <text evidence="12">One of the extrinsic, lumenal subunits of photosystem II (PSII). PSII is a light-driven water plastoquinone oxidoreductase, using light energy to abstract electrons from H(2)O, generating a proton gradient subsequently used for ATP formation. The extrinsic proteins stabilize the structure of photosystem II oxygen-evolving complex (OEC), the ion environment of oxygen evolution and protect the OEC against heat-induced inactivation. Low-potential cytochrome c that plays a role in the OEC of PSII.</text>
</comment>
<dbReference type="Pfam" id="PF14495">
    <property type="entry name" value="Cytochrom_C550"/>
    <property type="match status" value="1"/>
</dbReference>
<keyword evidence="3 12" id="KW-0813">Transport</keyword>
<evidence type="ECO:0000256" key="5">
    <source>
        <dbReference type="ARBA" id="ARBA00022617"/>
    </source>
</evidence>
<reference evidence="14" key="1">
    <citation type="submission" date="2022-06" db="EMBL/GenBank/DDBJ databases">
        <title>Genome sequence of Phormidium yuhuli AB48 isolated from an industrial photobioreactor environment.</title>
        <authorList>
            <person name="Qiu Y."/>
            <person name="Noonan A.J.C."/>
            <person name="Dofher K."/>
            <person name="Koch M."/>
            <person name="Kieft B."/>
            <person name="Lin X."/>
            <person name="Ziels R.M."/>
            <person name="Hallam S.J."/>
        </authorList>
    </citation>
    <scope>NUCLEOTIDE SEQUENCE</scope>
    <source>
        <strain evidence="14">AB48</strain>
    </source>
</reference>
<evidence type="ECO:0000256" key="12">
    <source>
        <dbReference type="HAMAP-Rule" id="MF_01378"/>
    </source>
</evidence>
<evidence type="ECO:0000256" key="9">
    <source>
        <dbReference type="ARBA" id="ARBA00023078"/>
    </source>
</evidence>
<evidence type="ECO:0000256" key="10">
    <source>
        <dbReference type="ARBA" id="ARBA00023136"/>
    </source>
</evidence>
<comment type="subcellular location">
    <subcellularLocation>
        <location evidence="12">Cellular thylakoid membrane</location>
        <topology evidence="12">Peripheral membrane protein</topology>
        <orientation evidence="12">Lumenal side</orientation>
    </subcellularLocation>
    <subcellularLocation>
        <location evidence="1">Membrane</location>
        <topology evidence="1">Peripheral membrane protein</topology>
    </subcellularLocation>
    <text evidence="12">Associated with photosystem II at the lumenal side of the thylakoid membrane.</text>
</comment>
<evidence type="ECO:0000256" key="2">
    <source>
        <dbReference type="ARBA" id="ARBA00010433"/>
    </source>
</evidence>
<accession>A0ABY5AWC8</accession>
<comment type="subunit">
    <text evidence="12">PSII is composed of 1 copy each of membrane proteins PsbA, PsbB, PsbC, PsbD, PsbE, PsbF, PsbH, PsbI, PsbJ, PsbK, PsbL, PsbM, PsbT, PsbX, PsbY, PsbZ, Psb30/Ycf12, peripheral proteins PsbO, CyanoQ (PsbQ), PsbU, PsbV and a large number of cofactors. It forms dimeric complexes.</text>
</comment>
<dbReference type="Proteomes" id="UP001056708">
    <property type="component" value="Chromosome"/>
</dbReference>
<keyword evidence="7 12" id="KW-0249">Electron transport</keyword>
<sequence precursor="true">MLKRFFWLAIAVVVLVCSFGTNSAMALELDAETRTVTLNEQGETVTLSLEQATRGKRLFGDICAQCHPVGLTKTNPNVNLSSESLALATPRRDNVEALVDYMKNPTTFDGEFDISELHPATSSSDIFPEMRNLTDDDLFNIAGHILIQPKLRGTQWGGGKVYN</sequence>
<dbReference type="HAMAP" id="MF_01378">
    <property type="entry name" value="PSII_Cyt550"/>
    <property type="match status" value="1"/>
</dbReference>